<dbReference type="GO" id="GO:0098609">
    <property type="term" value="P:cell-cell adhesion"/>
    <property type="evidence" value="ECO:0007669"/>
    <property type="project" value="TreeGrafter"/>
</dbReference>
<evidence type="ECO:0000313" key="9">
    <source>
        <dbReference type="WBParaSite" id="SCUD_0001589001-mRNA-1"/>
    </source>
</evidence>
<dbReference type="GO" id="GO:0051015">
    <property type="term" value="F:actin filament binding"/>
    <property type="evidence" value="ECO:0007669"/>
    <property type="project" value="InterPro"/>
</dbReference>
<evidence type="ECO:0000256" key="3">
    <source>
        <dbReference type="ARBA" id="ARBA00008376"/>
    </source>
</evidence>
<gene>
    <name evidence="7" type="ORF">SCUD_LOCUS15887</name>
</gene>
<dbReference type="InterPro" id="IPR001033">
    <property type="entry name" value="Alpha_catenin"/>
</dbReference>
<dbReference type="GO" id="GO:0005737">
    <property type="term" value="C:cytoplasm"/>
    <property type="evidence" value="ECO:0007669"/>
    <property type="project" value="UniProtKB-SubCell"/>
</dbReference>
<protein>
    <submittedName>
        <fullName evidence="9">Conserved oligomeric Golgi complex subunit 1</fullName>
    </submittedName>
</protein>
<name>A0A183KLH3_9TREM</name>
<dbReference type="PANTHER" id="PTHR18914">
    <property type="entry name" value="ALPHA CATENIN"/>
    <property type="match status" value="1"/>
</dbReference>
<evidence type="ECO:0000313" key="7">
    <source>
        <dbReference type="EMBL" id="VDP60369.1"/>
    </source>
</evidence>
<dbReference type="InterPro" id="IPR006077">
    <property type="entry name" value="Vinculin/catenin"/>
</dbReference>
<keyword evidence="5" id="KW-0130">Cell adhesion</keyword>
<proteinExistence type="inferred from homology"/>
<keyword evidence="4" id="KW-0963">Cytoplasm</keyword>
<accession>A0A183KLH3</accession>
<evidence type="ECO:0000256" key="1">
    <source>
        <dbReference type="ARBA" id="ARBA00004282"/>
    </source>
</evidence>
<dbReference type="GO" id="GO:0005912">
    <property type="term" value="C:adherens junction"/>
    <property type="evidence" value="ECO:0007669"/>
    <property type="project" value="TreeGrafter"/>
</dbReference>
<dbReference type="SUPFAM" id="SSF47220">
    <property type="entry name" value="alpha-catenin/vinculin-like"/>
    <property type="match status" value="1"/>
</dbReference>
<comment type="similarity">
    <text evidence="3">Belongs to the vinculin/alpha-catenin family.</text>
</comment>
<dbReference type="Gene3D" id="1.10.287.160">
    <property type="entry name" value="HR1 repeat"/>
    <property type="match status" value="1"/>
</dbReference>
<evidence type="ECO:0000256" key="5">
    <source>
        <dbReference type="ARBA" id="ARBA00022889"/>
    </source>
</evidence>
<evidence type="ECO:0000256" key="6">
    <source>
        <dbReference type="ARBA" id="ARBA00022949"/>
    </source>
</evidence>
<dbReference type="STRING" id="6186.A0A183KLH3"/>
<dbReference type="Pfam" id="PF01044">
    <property type="entry name" value="Vinculin"/>
    <property type="match status" value="1"/>
</dbReference>
<reference evidence="7 8" key="2">
    <citation type="submission" date="2018-11" db="EMBL/GenBank/DDBJ databases">
        <authorList>
            <consortium name="Pathogen Informatics"/>
        </authorList>
    </citation>
    <scope>NUCLEOTIDE SEQUENCE [LARGE SCALE GENOMIC DNA]</scope>
    <source>
        <strain evidence="7">Dakar</strain>
        <strain evidence="8">Dakar, Senegal</strain>
    </source>
</reference>
<dbReference type="GO" id="GO:0016477">
    <property type="term" value="P:cell migration"/>
    <property type="evidence" value="ECO:0007669"/>
    <property type="project" value="TreeGrafter"/>
</dbReference>
<evidence type="ECO:0000313" key="8">
    <source>
        <dbReference type="Proteomes" id="UP000279833"/>
    </source>
</evidence>
<organism evidence="9">
    <name type="scientific">Schistosoma curassoni</name>
    <dbReference type="NCBI Taxonomy" id="6186"/>
    <lineage>
        <taxon>Eukaryota</taxon>
        <taxon>Metazoa</taxon>
        <taxon>Spiralia</taxon>
        <taxon>Lophotrochozoa</taxon>
        <taxon>Platyhelminthes</taxon>
        <taxon>Trematoda</taxon>
        <taxon>Digenea</taxon>
        <taxon>Strigeidida</taxon>
        <taxon>Schistosomatoidea</taxon>
        <taxon>Schistosomatidae</taxon>
        <taxon>Schistosoma</taxon>
    </lineage>
</organism>
<reference evidence="9" key="1">
    <citation type="submission" date="2016-06" db="UniProtKB">
        <authorList>
            <consortium name="WormBaseParasite"/>
        </authorList>
    </citation>
    <scope>IDENTIFICATION</scope>
</reference>
<comment type="subcellular location">
    <subcellularLocation>
        <location evidence="1">Cell junction</location>
    </subcellularLocation>
    <subcellularLocation>
        <location evidence="2">Cytoplasm</location>
    </subcellularLocation>
</comment>
<dbReference type="GO" id="GO:0008013">
    <property type="term" value="F:beta-catenin binding"/>
    <property type="evidence" value="ECO:0007669"/>
    <property type="project" value="TreeGrafter"/>
</dbReference>
<evidence type="ECO:0000256" key="2">
    <source>
        <dbReference type="ARBA" id="ARBA00004496"/>
    </source>
</evidence>
<dbReference type="PANTHER" id="PTHR18914:SF9">
    <property type="entry name" value="CATENIN ALPHA"/>
    <property type="match status" value="1"/>
</dbReference>
<dbReference type="Gene3D" id="1.20.120.230">
    <property type="entry name" value="Alpha-catenin/vinculin-like"/>
    <property type="match status" value="1"/>
</dbReference>
<dbReference type="Proteomes" id="UP000279833">
    <property type="component" value="Unassembled WGS sequence"/>
</dbReference>
<dbReference type="GO" id="GO:0045296">
    <property type="term" value="F:cadherin binding"/>
    <property type="evidence" value="ECO:0007669"/>
    <property type="project" value="InterPro"/>
</dbReference>
<dbReference type="PRINTS" id="PR00805">
    <property type="entry name" value="ALPHACATENIN"/>
</dbReference>
<keyword evidence="8" id="KW-1185">Reference proteome</keyword>
<dbReference type="GO" id="GO:0016342">
    <property type="term" value="C:catenin complex"/>
    <property type="evidence" value="ECO:0007669"/>
    <property type="project" value="TreeGrafter"/>
</dbReference>
<evidence type="ECO:0000256" key="4">
    <source>
        <dbReference type="ARBA" id="ARBA00022490"/>
    </source>
</evidence>
<dbReference type="WBParaSite" id="SCUD_0001589001-mRNA-1">
    <property type="protein sequence ID" value="SCUD_0001589001-mRNA-1"/>
    <property type="gene ID" value="SCUD_0001589001"/>
</dbReference>
<sequence length="245" mass="27219">MKGSYRLKSKPQEDILSSVKEVIQLLSDDFSVVQSVPSLSSDFLTAKTDVIDTGQYFYSSVSSFLSDPANESHQSGVCRSINALLAALSRLLILADIADSLVLNQQFEAVLSGITEFQSVSSHAELSRLWNTFYPHVLQLISLSKKRASDLIDLEDRRKIESANYVLKNNTPLLHTSCKVCLRYPDNLIPRDSRTFVSNSLSDAVELIQSVFNGISKSNGIRLRTSGKLLEALDEFEVIHCVVMN</sequence>
<dbReference type="EMBL" id="UZAK01038098">
    <property type="protein sequence ID" value="VDP60369.1"/>
    <property type="molecule type" value="Genomic_DNA"/>
</dbReference>
<keyword evidence="6" id="KW-0965">Cell junction</keyword>
<dbReference type="InterPro" id="IPR036723">
    <property type="entry name" value="Alpha-catenin/vinculin-like_sf"/>
</dbReference>
<dbReference type="AlphaFoldDB" id="A0A183KLH3"/>